<sequence>MPSTEISYYALADTGYARGPAGLIRRRPAESGHVDEVFHANGTWHLTDLVSKYYLTDRVDEDLVLITPDEADAVLAWFGDRSATPPLVGGRALQRAWHVRLDGDAPFESLRERLGLLAHGSIEDKQERDPALKVLHNDSTRRLALNVYTGLHGGWTVALEFLGEAPSTDTVAEVSAEVLAAAADLGFTEASRPAGVKPARKQLFRLTFTGALDRDRLKTLQRKLRLSEDGDLTDEEDTEFGETYLPHGPAYRPQLWLSRADTERWTFGVSNEGIRPPEEHIRQWRDQVIAAATEAGLTLVDEWLSPTPAQPTPLPPPPVRTGPPVESAYYASFTGSLTQEQLQAIRDRFGLSRRGKLDDDWDQDFGVAKLQDAVKLHLYRKEPDKWSFSLTYQGEPPSPELLDQVRAEISAAAAEAGLRES</sequence>
<accession>A0A1H3AQ09</accession>
<dbReference type="Proteomes" id="UP000199515">
    <property type="component" value="Unassembled WGS sequence"/>
</dbReference>
<gene>
    <name evidence="1" type="ORF">SAMN05421504_1021016</name>
</gene>
<dbReference type="EMBL" id="FNON01000002">
    <property type="protein sequence ID" value="SDX31840.1"/>
    <property type="molecule type" value="Genomic_DNA"/>
</dbReference>
<organism evidence="1 2">
    <name type="scientific">Amycolatopsis xylanica</name>
    <dbReference type="NCBI Taxonomy" id="589385"/>
    <lineage>
        <taxon>Bacteria</taxon>
        <taxon>Bacillati</taxon>
        <taxon>Actinomycetota</taxon>
        <taxon>Actinomycetes</taxon>
        <taxon>Pseudonocardiales</taxon>
        <taxon>Pseudonocardiaceae</taxon>
        <taxon>Amycolatopsis</taxon>
    </lineage>
</organism>
<proteinExistence type="predicted"/>
<name>A0A1H3AQ09_9PSEU</name>
<evidence type="ECO:0000313" key="1">
    <source>
        <dbReference type="EMBL" id="SDX31840.1"/>
    </source>
</evidence>
<evidence type="ECO:0000313" key="2">
    <source>
        <dbReference type="Proteomes" id="UP000199515"/>
    </source>
</evidence>
<dbReference type="STRING" id="589385.SAMN05421504_1021016"/>
<dbReference type="AlphaFoldDB" id="A0A1H3AQ09"/>
<protein>
    <submittedName>
        <fullName evidence="1">Uncharacterized protein</fullName>
    </submittedName>
</protein>
<dbReference type="OrthoDB" id="3658875at2"/>
<keyword evidence="2" id="KW-1185">Reference proteome</keyword>
<reference evidence="1 2" key="1">
    <citation type="submission" date="2016-10" db="EMBL/GenBank/DDBJ databases">
        <authorList>
            <person name="de Groot N.N."/>
        </authorList>
    </citation>
    <scope>NUCLEOTIDE SEQUENCE [LARGE SCALE GENOMIC DNA]</scope>
    <source>
        <strain evidence="1 2">CPCC 202699</strain>
    </source>
</reference>
<dbReference type="RefSeq" id="WP_091288831.1">
    <property type="nucleotide sequence ID" value="NZ_FNON01000002.1"/>
</dbReference>